<sequence length="105" mass="12518">MGLMGMEVGEVMYKNVSREKERKVLRVESECKMMKRTMEGVSKVTGVVYGREKLLDGRYKYELYVSGEGTKSVKMREYKEKYKKYELRRYVDEKKGGMKLRMEFV</sequence>
<evidence type="ECO:0000313" key="1">
    <source>
        <dbReference type="EMBL" id="QHT90416.1"/>
    </source>
</evidence>
<dbReference type="EMBL" id="MN740154">
    <property type="protein sequence ID" value="QHT90416.1"/>
    <property type="molecule type" value="Genomic_DNA"/>
</dbReference>
<dbReference type="AlphaFoldDB" id="A0A6C0IDB3"/>
<name>A0A6C0IDB3_9ZZZZ</name>
<proteinExistence type="predicted"/>
<reference evidence="1" key="1">
    <citation type="journal article" date="2020" name="Nature">
        <title>Giant virus diversity and host interactions through global metagenomics.</title>
        <authorList>
            <person name="Schulz F."/>
            <person name="Roux S."/>
            <person name="Paez-Espino D."/>
            <person name="Jungbluth S."/>
            <person name="Walsh D.A."/>
            <person name="Denef V.J."/>
            <person name="McMahon K.D."/>
            <person name="Konstantinidis K.T."/>
            <person name="Eloe-Fadrosh E.A."/>
            <person name="Kyrpides N.C."/>
            <person name="Woyke T."/>
        </authorList>
    </citation>
    <scope>NUCLEOTIDE SEQUENCE</scope>
    <source>
        <strain evidence="1">GVMAG-M-3300023184-68</strain>
    </source>
</reference>
<accession>A0A6C0IDB3</accession>
<protein>
    <submittedName>
        <fullName evidence="1">Uncharacterized protein</fullName>
    </submittedName>
</protein>
<organism evidence="1">
    <name type="scientific">viral metagenome</name>
    <dbReference type="NCBI Taxonomy" id="1070528"/>
    <lineage>
        <taxon>unclassified sequences</taxon>
        <taxon>metagenomes</taxon>
        <taxon>organismal metagenomes</taxon>
    </lineage>
</organism>